<evidence type="ECO:0000313" key="2">
    <source>
        <dbReference type="Proteomes" id="UP000252582"/>
    </source>
</evidence>
<proteinExistence type="predicted"/>
<accession>A0A6I7HJD8</accession>
<sequence>MLNAVTRRERNAATSFVFDSINARGGWVDDVHMYSNKMTNIRFVLEAREIEPFLAALSDYGIRLDAPAERFAPDDHTERKATLQLSFVHDEPDLRREIPAVPG</sequence>
<protein>
    <submittedName>
        <fullName evidence="1">Uncharacterized protein</fullName>
    </submittedName>
</protein>
<dbReference type="EMBL" id="QPIX01000010">
    <property type="protein sequence ID" value="RCW21523.1"/>
    <property type="molecule type" value="Genomic_DNA"/>
</dbReference>
<keyword evidence="2" id="KW-1185">Reference proteome</keyword>
<comment type="caution">
    <text evidence="1">The sequence shown here is derived from an EMBL/GenBank/DDBJ whole genome shotgun (WGS) entry which is preliminary data.</text>
</comment>
<reference evidence="1 2" key="1">
    <citation type="submission" date="2018-07" db="EMBL/GenBank/DDBJ databases">
        <title>Genomic Encyclopedia of Type Strains, Phase IV (KMG-IV): sequencing the most valuable type-strain genomes for metagenomic binning, comparative biology and taxonomic classification.</title>
        <authorList>
            <person name="Goeker M."/>
        </authorList>
    </citation>
    <scope>NUCLEOTIDE SEQUENCE [LARGE SCALE GENOMIC DNA]</scope>
    <source>
        <strain evidence="1 2">DSM 25528</strain>
    </source>
</reference>
<organism evidence="1 2">
    <name type="scientific">Ciceribacter lividus</name>
    <dbReference type="NCBI Taxonomy" id="1197950"/>
    <lineage>
        <taxon>Bacteria</taxon>
        <taxon>Pseudomonadati</taxon>
        <taxon>Pseudomonadota</taxon>
        <taxon>Alphaproteobacteria</taxon>
        <taxon>Hyphomicrobiales</taxon>
        <taxon>Rhizobiaceae</taxon>
        <taxon>Ciceribacter</taxon>
    </lineage>
</organism>
<dbReference type="AlphaFoldDB" id="A0A6I7HJD8"/>
<gene>
    <name evidence="1" type="ORF">DFR48_110110</name>
</gene>
<dbReference type="Proteomes" id="UP000252582">
    <property type="component" value="Unassembled WGS sequence"/>
</dbReference>
<evidence type="ECO:0000313" key="1">
    <source>
        <dbReference type="EMBL" id="RCW21523.1"/>
    </source>
</evidence>
<name>A0A6I7HJD8_9HYPH</name>